<proteinExistence type="predicted"/>
<name>A0A4U5LUW7_STECR</name>
<dbReference type="EMBL" id="AZBU02000012">
    <property type="protein sequence ID" value="TKR59926.1"/>
    <property type="molecule type" value="Genomic_DNA"/>
</dbReference>
<keyword evidence="2" id="KW-1185">Reference proteome</keyword>
<dbReference type="Proteomes" id="UP000298663">
    <property type="component" value="Unassembled WGS sequence"/>
</dbReference>
<reference evidence="1 2" key="2">
    <citation type="journal article" date="2019" name="G3 (Bethesda)">
        <title>Hybrid Assembly of the Genome of the Entomopathogenic Nematode Steinernema carpocapsae Identifies the X-Chromosome.</title>
        <authorList>
            <person name="Serra L."/>
            <person name="Macchietto M."/>
            <person name="Macias-Munoz A."/>
            <person name="McGill C.J."/>
            <person name="Rodriguez I.M."/>
            <person name="Rodriguez B."/>
            <person name="Murad R."/>
            <person name="Mortazavi A."/>
        </authorList>
    </citation>
    <scope>NUCLEOTIDE SEQUENCE [LARGE SCALE GENOMIC DNA]</scope>
    <source>
        <strain evidence="1 2">ALL</strain>
    </source>
</reference>
<accession>A0A4U5LUW7</accession>
<dbReference type="AlphaFoldDB" id="A0A4U5LUW7"/>
<reference evidence="1 2" key="1">
    <citation type="journal article" date="2015" name="Genome Biol.">
        <title>Comparative genomics of Steinernema reveals deeply conserved gene regulatory networks.</title>
        <authorList>
            <person name="Dillman A.R."/>
            <person name="Macchietto M."/>
            <person name="Porter C.F."/>
            <person name="Rogers A."/>
            <person name="Williams B."/>
            <person name="Antoshechkin I."/>
            <person name="Lee M.M."/>
            <person name="Goodwin Z."/>
            <person name="Lu X."/>
            <person name="Lewis E.E."/>
            <person name="Goodrich-Blair H."/>
            <person name="Stock S.P."/>
            <person name="Adams B.J."/>
            <person name="Sternberg P.W."/>
            <person name="Mortazavi A."/>
        </authorList>
    </citation>
    <scope>NUCLEOTIDE SEQUENCE [LARGE SCALE GENOMIC DNA]</scope>
    <source>
        <strain evidence="1 2">ALL</strain>
    </source>
</reference>
<organism evidence="1 2">
    <name type="scientific">Steinernema carpocapsae</name>
    <name type="common">Entomopathogenic nematode</name>
    <dbReference type="NCBI Taxonomy" id="34508"/>
    <lineage>
        <taxon>Eukaryota</taxon>
        <taxon>Metazoa</taxon>
        <taxon>Ecdysozoa</taxon>
        <taxon>Nematoda</taxon>
        <taxon>Chromadorea</taxon>
        <taxon>Rhabditida</taxon>
        <taxon>Tylenchina</taxon>
        <taxon>Panagrolaimomorpha</taxon>
        <taxon>Strongyloidoidea</taxon>
        <taxon>Steinernematidae</taxon>
        <taxon>Steinernema</taxon>
    </lineage>
</organism>
<gene>
    <name evidence="1" type="ORF">L596_029533</name>
</gene>
<evidence type="ECO:0000313" key="2">
    <source>
        <dbReference type="Proteomes" id="UP000298663"/>
    </source>
</evidence>
<protein>
    <submittedName>
        <fullName evidence="1">Uncharacterized protein</fullName>
    </submittedName>
</protein>
<comment type="caution">
    <text evidence="1">The sequence shown here is derived from an EMBL/GenBank/DDBJ whole genome shotgun (WGS) entry which is preliminary data.</text>
</comment>
<sequence>MALLSSSSMYPLEPLMRTTSASESWQRISSIQQMVGRILARGGHLGGENWEISRSMRVAGEREAAE</sequence>
<evidence type="ECO:0000313" key="1">
    <source>
        <dbReference type="EMBL" id="TKR59926.1"/>
    </source>
</evidence>